<evidence type="ECO:0000256" key="1">
    <source>
        <dbReference type="SAM" id="MobiDB-lite"/>
    </source>
</evidence>
<reference evidence="2" key="1">
    <citation type="submission" date="2023-06" db="EMBL/GenBank/DDBJ databases">
        <title>Genome-scale phylogeny and comparative genomics of the fungal order Sordariales.</title>
        <authorList>
            <consortium name="Lawrence Berkeley National Laboratory"/>
            <person name="Hensen N."/>
            <person name="Bonometti L."/>
            <person name="Westerberg I."/>
            <person name="Brannstrom I.O."/>
            <person name="Guillou S."/>
            <person name="Cros-Aarteil S."/>
            <person name="Calhoun S."/>
            <person name="Haridas S."/>
            <person name="Kuo A."/>
            <person name="Mondo S."/>
            <person name="Pangilinan J."/>
            <person name="Riley R."/>
            <person name="Labutti K."/>
            <person name="Andreopoulos B."/>
            <person name="Lipzen A."/>
            <person name="Chen C."/>
            <person name="Yanf M."/>
            <person name="Daum C."/>
            <person name="Ng V."/>
            <person name="Clum A."/>
            <person name="Steindorff A."/>
            <person name="Ohm R."/>
            <person name="Martin F."/>
            <person name="Silar P."/>
            <person name="Natvig D."/>
            <person name="Lalanne C."/>
            <person name="Gautier V."/>
            <person name="Ament-Velasquez S.L."/>
            <person name="Kruys A."/>
            <person name="Hutchinson M.I."/>
            <person name="Powell A.J."/>
            <person name="Barry K."/>
            <person name="Miller A.N."/>
            <person name="Grigoriev I.V."/>
            <person name="Debuchy R."/>
            <person name="Gladieux P."/>
            <person name="Thoren M.H."/>
            <person name="Johannesson H."/>
        </authorList>
    </citation>
    <scope>NUCLEOTIDE SEQUENCE</scope>
    <source>
        <strain evidence="2">CBS 606.72</strain>
    </source>
</reference>
<evidence type="ECO:0000313" key="3">
    <source>
        <dbReference type="Proteomes" id="UP001175000"/>
    </source>
</evidence>
<evidence type="ECO:0000313" key="2">
    <source>
        <dbReference type="EMBL" id="KAK0618979.1"/>
    </source>
</evidence>
<feature type="region of interest" description="Disordered" evidence="1">
    <location>
        <begin position="206"/>
        <end position="264"/>
    </location>
</feature>
<proteinExistence type="predicted"/>
<protein>
    <submittedName>
        <fullName evidence="2">Uncharacterized protein</fullName>
    </submittedName>
</protein>
<comment type="caution">
    <text evidence="2">The sequence shown here is derived from an EMBL/GenBank/DDBJ whole genome shotgun (WGS) entry which is preliminary data.</text>
</comment>
<dbReference type="EMBL" id="JAULSU010000004">
    <property type="protein sequence ID" value="KAK0618979.1"/>
    <property type="molecule type" value="Genomic_DNA"/>
</dbReference>
<feature type="compositionally biased region" description="Pro residues" evidence="1">
    <location>
        <begin position="105"/>
        <end position="128"/>
    </location>
</feature>
<dbReference type="AlphaFoldDB" id="A0AA40BZB5"/>
<feature type="compositionally biased region" description="Low complexity" evidence="1">
    <location>
        <begin position="206"/>
        <end position="220"/>
    </location>
</feature>
<accession>A0AA40BZB5</accession>
<sequence length="273" mass="29906">MPTKSHHRSRSSVDHVLELLAVLPEDDIAHLLDDFNHTTSSNVPVSEAIALFDPAKPKPKRYRASSPVRRLEAELVRRNSKRNSQRISSAPEPFARPKSATQPPAAIPKPLPSPPIVEPVSQPDPEPYTAPYAEPEYFPQDRPGRPSLTLSPPDLFERPQTADASSENRAWSYKRISRPLILSPTAKAELHELLLAYLAETPDSATSTATSSPVTPHAASLFSPFGPIRSDRDVPGIDLLEPSPSRMSQYAFGRGGKSPSESMSGIFEILTSH</sequence>
<gene>
    <name evidence="2" type="ORF">B0T14DRAFT_565879</name>
</gene>
<organism evidence="2 3">
    <name type="scientific">Immersiella caudata</name>
    <dbReference type="NCBI Taxonomy" id="314043"/>
    <lineage>
        <taxon>Eukaryota</taxon>
        <taxon>Fungi</taxon>
        <taxon>Dikarya</taxon>
        <taxon>Ascomycota</taxon>
        <taxon>Pezizomycotina</taxon>
        <taxon>Sordariomycetes</taxon>
        <taxon>Sordariomycetidae</taxon>
        <taxon>Sordariales</taxon>
        <taxon>Lasiosphaeriaceae</taxon>
        <taxon>Immersiella</taxon>
    </lineage>
</organism>
<dbReference type="Proteomes" id="UP001175000">
    <property type="component" value="Unassembled WGS sequence"/>
</dbReference>
<feature type="compositionally biased region" description="Low complexity" evidence="1">
    <location>
        <begin position="129"/>
        <end position="138"/>
    </location>
</feature>
<feature type="region of interest" description="Disordered" evidence="1">
    <location>
        <begin position="57"/>
        <end position="167"/>
    </location>
</feature>
<name>A0AA40BZB5_9PEZI</name>
<keyword evidence="3" id="KW-1185">Reference proteome</keyword>